<sequence>MLNQILPWSEDRECKVLPCCCICGKIPAEGIRGVIKLKKAFICKKCEEEIVHLDIDSAQYEVVKEKIKKILK</sequence>
<gene>
    <name evidence="1" type="ORF">SAMN02745221_00139</name>
</gene>
<name>A0A1M5JM68_9FIRM</name>
<dbReference type="STRING" id="1123382.SAMN02745221_00139"/>
<organism evidence="1 2">
    <name type="scientific">Thermosyntropha lipolytica DSM 11003</name>
    <dbReference type="NCBI Taxonomy" id="1123382"/>
    <lineage>
        <taxon>Bacteria</taxon>
        <taxon>Bacillati</taxon>
        <taxon>Bacillota</taxon>
        <taxon>Clostridia</taxon>
        <taxon>Eubacteriales</taxon>
        <taxon>Syntrophomonadaceae</taxon>
        <taxon>Thermosyntropha</taxon>
    </lineage>
</organism>
<reference evidence="2" key="1">
    <citation type="submission" date="2016-11" db="EMBL/GenBank/DDBJ databases">
        <authorList>
            <person name="Varghese N."/>
            <person name="Submissions S."/>
        </authorList>
    </citation>
    <scope>NUCLEOTIDE SEQUENCE [LARGE SCALE GENOMIC DNA]</scope>
    <source>
        <strain evidence="2">DSM 11003</strain>
    </source>
</reference>
<dbReference type="OrthoDB" id="2083794at2"/>
<evidence type="ECO:0000313" key="2">
    <source>
        <dbReference type="Proteomes" id="UP000242329"/>
    </source>
</evidence>
<keyword evidence="2" id="KW-1185">Reference proteome</keyword>
<proteinExistence type="predicted"/>
<dbReference type="InterPro" id="IPR019700">
    <property type="entry name" value="Sigma-G_inhibitor_Gin"/>
</dbReference>
<dbReference type="EMBL" id="FQWY01000003">
    <property type="protein sequence ID" value="SHG41611.1"/>
    <property type="molecule type" value="Genomic_DNA"/>
</dbReference>
<dbReference type="Proteomes" id="UP000242329">
    <property type="component" value="Unassembled WGS sequence"/>
</dbReference>
<protein>
    <submittedName>
        <fullName evidence="1">Inhibitor of sigma-G Gin</fullName>
    </submittedName>
</protein>
<dbReference type="AlphaFoldDB" id="A0A1M5JM68"/>
<dbReference type="RefSeq" id="WP_073088949.1">
    <property type="nucleotide sequence ID" value="NZ_FQWY01000003.1"/>
</dbReference>
<evidence type="ECO:0000313" key="1">
    <source>
        <dbReference type="EMBL" id="SHG41611.1"/>
    </source>
</evidence>
<dbReference type="Pfam" id="PF10764">
    <property type="entry name" value="Gin"/>
    <property type="match status" value="1"/>
</dbReference>
<accession>A0A1M5JM68</accession>